<feature type="region of interest" description="Disordered" evidence="1">
    <location>
        <begin position="24"/>
        <end position="43"/>
    </location>
</feature>
<comment type="caution">
    <text evidence="2">The sequence shown here is derived from an EMBL/GenBank/DDBJ whole genome shotgun (WGS) entry which is preliminary data.</text>
</comment>
<protein>
    <submittedName>
        <fullName evidence="2">Uncharacterized protein</fullName>
    </submittedName>
</protein>
<evidence type="ECO:0000313" key="3">
    <source>
        <dbReference type="Proteomes" id="UP001497382"/>
    </source>
</evidence>
<dbReference type="AlphaFoldDB" id="A0AAV2A043"/>
<organism evidence="2 3">
    <name type="scientific">Larinioides sclopetarius</name>
    <dbReference type="NCBI Taxonomy" id="280406"/>
    <lineage>
        <taxon>Eukaryota</taxon>
        <taxon>Metazoa</taxon>
        <taxon>Ecdysozoa</taxon>
        <taxon>Arthropoda</taxon>
        <taxon>Chelicerata</taxon>
        <taxon>Arachnida</taxon>
        <taxon>Araneae</taxon>
        <taxon>Araneomorphae</taxon>
        <taxon>Entelegynae</taxon>
        <taxon>Araneoidea</taxon>
        <taxon>Araneidae</taxon>
        <taxon>Larinioides</taxon>
    </lineage>
</organism>
<feature type="compositionally biased region" description="Basic and acidic residues" evidence="1">
    <location>
        <begin position="24"/>
        <end position="37"/>
    </location>
</feature>
<dbReference type="EMBL" id="CAXIEN010000101">
    <property type="protein sequence ID" value="CAL1277295.1"/>
    <property type="molecule type" value="Genomic_DNA"/>
</dbReference>
<gene>
    <name evidence="2" type="ORF">LARSCL_LOCUS9149</name>
</gene>
<evidence type="ECO:0000256" key="1">
    <source>
        <dbReference type="SAM" id="MobiDB-lite"/>
    </source>
</evidence>
<sequence>MIHSLKKIMTFPRRMTLIGVSKTMKSEKMNTDPEGAKRKVLLK</sequence>
<dbReference type="Proteomes" id="UP001497382">
    <property type="component" value="Unassembled WGS sequence"/>
</dbReference>
<evidence type="ECO:0000313" key="2">
    <source>
        <dbReference type="EMBL" id="CAL1277295.1"/>
    </source>
</evidence>
<keyword evidence="3" id="KW-1185">Reference proteome</keyword>
<proteinExistence type="predicted"/>
<accession>A0AAV2A043</accession>
<reference evidence="2 3" key="1">
    <citation type="submission" date="2024-04" db="EMBL/GenBank/DDBJ databases">
        <authorList>
            <person name="Rising A."/>
            <person name="Reimegard J."/>
            <person name="Sonavane S."/>
            <person name="Akerstrom W."/>
            <person name="Nylinder S."/>
            <person name="Hedman E."/>
            <person name="Kallberg Y."/>
        </authorList>
    </citation>
    <scope>NUCLEOTIDE SEQUENCE [LARGE SCALE GENOMIC DNA]</scope>
</reference>
<name>A0AAV2A043_9ARAC</name>